<dbReference type="EC" id="2.7.13.3" evidence="4"/>
<comment type="function">
    <text evidence="17">Member of the two-component regulatory system NreB/NreC involved in the control of dissimilatory nitrate/nitrite reduction in response to oxygen. NreB functions as a direct oxygen sensor histidine kinase which is autophosphorylated, in the absence of oxygen, probably at the conserved histidine residue, and transfers its phosphate group probably to a conserved aspartate residue of NreC. NreB/NreC activates the expression of the nitrate (narGHJI) and nitrite (nir) reductase operons, as well as the putative nitrate transporter gene narT.</text>
</comment>
<keyword evidence="11" id="KW-0547">Nucleotide-binding</keyword>
<evidence type="ECO:0000256" key="7">
    <source>
        <dbReference type="ARBA" id="ARBA00022490"/>
    </source>
</evidence>
<evidence type="ECO:0000256" key="15">
    <source>
        <dbReference type="ARBA" id="ARBA00023012"/>
    </source>
</evidence>
<keyword evidence="9 21" id="KW-0808">Transferase</keyword>
<keyword evidence="12" id="KW-0418">Kinase</keyword>
<evidence type="ECO:0000256" key="6">
    <source>
        <dbReference type="ARBA" id="ARBA00022485"/>
    </source>
</evidence>
<dbReference type="InterPro" id="IPR036890">
    <property type="entry name" value="HATPase_C_sf"/>
</dbReference>
<evidence type="ECO:0000256" key="13">
    <source>
        <dbReference type="ARBA" id="ARBA00022840"/>
    </source>
</evidence>
<keyword evidence="15" id="KW-0902">Two-component regulatory system</keyword>
<evidence type="ECO:0000256" key="1">
    <source>
        <dbReference type="ARBA" id="ARBA00000085"/>
    </source>
</evidence>
<dbReference type="GO" id="GO:0051539">
    <property type="term" value="F:4 iron, 4 sulfur cluster binding"/>
    <property type="evidence" value="ECO:0007669"/>
    <property type="project" value="UniProtKB-KW"/>
</dbReference>
<dbReference type="PANTHER" id="PTHR24421">
    <property type="entry name" value="NITRATE/NITRITE SENSOR PROTEIN NARX-RELATED"/>
    <property type="match status" value="1"/>
</dbReference>
<dbReference type="GO" id="GO:0005524">
    <property type="term" value="F:ATP binding"/>
    <property type="evidence" value="ECO:0007669"/>
    <property type="project" value="UniProtKB-KW"/>
</dbReference>
<dbReference type="GO" id="GO:0005737">
    <property type="term" value="C:cytoplasm"/>
    <property type="evidence" value="ECO:0007669"/>
    <property type="project" value="UniProtKB-SubCell"/>
</dbReference>
<dbReference type="InterPro" id="IPR004358">
    <property type="entry name" value="Sig_transdc_His_kin-like_C"/>
</dbReference>
<dbReference type="GO" id="GO:0016020">
    <property type="term" value="C:membrane"/>
    <property type="evidence" value="ECO:0007669"/>
    <property type="project" value="InterPro"/>
</dbReference>
<dbReference type="Gene3D" id="3.30.565.10">
    <property type="entry name" value="Histidine kinase-like ATPase, C-terminal domain"/>
    <property type="match status" value="1"/>
</dbReference>
<dbReference type="InterPro" id="IPR011712">
    <property type="entry name" value="Sig_transdc_His_kin_sub3_dim/P"/>
</dbReference>
<dbReference type="Gene3D" id="1.20.5.1930">
    <property type="match status" value="1"/>
</dbReference>
<keyword evidence="22" id="KW-1185">Reference proteome</keyword>
<dbReference type="EMBL" id="LR778114">
    <property type="protein sequence ID" value="CAB1128333.1"/>
    <property type="molecule type" value="Genomic_DNA"/>
</dbReference>
<dbReference type="Pfam" id="PF02518">
    <property type="entry name" value="HATPase_c"/>
    <property type="match status" value="1"/>
</dbReference>
<dbReference type="Proteomes" id="UP000503399">
    <property type="component" value="Chromosome"/>
</dbReference>
<keyword evidence="13" id="KW-0067">ATP-binding</keyword>
<comment type="subcellular location">
    <subcellularLocation>
        <location evidence="3">Cytoplasm</location>
    </subcellularLocation>
</comment>
<keyword evidence="19" id="KW-0812">Transmembrane</keyword>
<keyword evidence="8" id="KW-0597">Phosphoprotein</keyword>
<dbReference type="GO" id="GO:0046872">
    <property type="term" value="F:metal ion binding"/>
    <property type="evidence" value="ECO:0007669"/>
    <property type="project" value="UniProtKB-KW"/>
</dbReference>
<dbReference type="InterPro" id="IPR003594">
    <property type="entry name" value="HATPase_dom"/>
</dbReference>
<keyword evidence="7" id="KW-0963">Cytoplasm</keyword>
<name>A0A6F8ZFC3_9FIRM</name>
<dbReference type="Pfam" id="PF07730">
    <property type="entry name" value="HisKA_3"/>
    <property type="match status" value="1"/>
</dbReference>
<evidence type="ECO:0000256" key="17">
    <source>
        <dbReference type="ARBA" id="ARBA00024827"/>
    </source>
</evidence>
<sequence>MTGEGGRQMDEEKRERQRYRRLKVITTVGPTLFVAVAETIRYFYLRLVLPPASVSLVAVLVTLVGAAAFSSYVFSEVERIEQERAAYKDAMMALRERERLAREMHDGLAQNLAAINLKVHHLRKLVDAGKLDQAREELPGVQSAVYQSYMEVRQSLYDLNASKRLTEGFWATLKKQAADFSKQTGVLVRVEPLADNQEPWNELTSVQILRIIQEALTNVRKHAQASQVLIEATWQDQEVAIRVADDGRGCSLKEGPDRAYHFGLGIMQERAQSVGGRVEFDSKPGRGTVVTIRLPLGKGGDRGGKSKIVASG</sequence>
<feature type="transmembrane region" description="Helical" evidence="19">
    <location>
        <begin position="56"/>
        <end position="74"/>
    </location>
</feature>
<keyword evidence="19" id="KW-1133">Transmembrane helix</keyword>
<keyword evidence="19" id="KW-0472">Membrane</keyword>
<evidence type="ECO:0000256" key="12">
    <source>
        <dbReference type="ARBA" id="ARBA00022777"/>
    </source>
</evidence>
<proteinExistence type="predicted"/>
<keyword evidence="10" id="KW-0479">Metal-binding</keyword>
<dbReference type="GO" id="GO:0000155">
    <property type="term" value="F:phosphorelay sensor kinase activity"/>
    <property type="evidence" value="ECO:0007669"/>
    <property type="project" value="InterPro"/>
</dbReference>
<dbReference type="InterPro" id="IPR050482">
    <property type="entry name" value="Sensor_HK_TwoCompSys"/>
</dbReference>
<keyword evidence="6" id="KW-0004">4Fe-4S</keyword>
<evidence type="ECO:0000256" key="19">
    <source>
        <dbReference type="SAM" id="Phobius"/>
    </source>
</evidence>
<dbReference type="KEGG" id="hfv:R50_0827"/>
<feature type="domain" description="Histidine kinase" evidence="20">
    <location>
        <begin position="207"/>
        <end position="298"/>
    </location>
</feature>
<dbReference type="PROSITE" id="PS50109">
    <property type="entry name" value="HIS_KIN"/>
    <property type="match status" value="1"/>
</dbReference>
<dbReference type="SUPFAM" id="SSF55874">
    <property type="entry name" value="ATPase domain of HSP90 chaperone/DNA topoisomerase II/histidine kinase"/>
    <property type="match status" value="1"/>
</dbReference>
<dbReference type="InterPro" id="IPR005467">
    <property type="entry name" value="His_kinase_dom"/>
</dbReference>
<evidence type="ECO:0000256" key="18">
    <source>
        <dbReference type="ARBA" id="ARBA00030800"/>
    </source>
</evidence>
<gene>
    <name evidence="21" type="ORF">R50_0827</name>
</gene>
<evidence type="ECO:0000256" key="16">
    <source>
        <dbReference type="ARBA" id="ARBA00023014"/>
    </source>
</evidence>
<evidence type="ECO:0000256" key="2">
    <source>
        <dbReference type="ARBA" id="ARBA00001966"/>
    </source>
</evidence>
<evidence type="ECO:0000256" key="4">
    <source>
        <dbReference type="ARBA" id="ARBA00012438"/>
    </source>
</evidence>
<evidence type="ECO:0000256" key="5">
    <source>
        <dbReference type="ARBA" id="ARBA00017322"/>
    </source>
</evidence>
<feature type="transmembrane region" description="Helical" evidence="19">
    <location>
        <begin position="21"/>
        <end position="44"/>
    </location>
</feature>
<evidence type="ECO:0000313" key="21">
    <source>
        <dbReference type="EMBL" id="CAB1128333.1"/>
    </source>
</evidence>
<evidence type="ECO:0000256" key="9">
    <source>
        <dbReference type="ARBA" id="ARBA00022679"/>
    </source>
</evidence>
<keyword evidence="16" id="KW-0411">Iron-sulfur</keyword>
<evidence type="ECO:0000313" key="22">
    <source>
        <dbReference type="Proteomes" id="UP000503399"/>
    </source>
</evidence>
<dbReference type="PANTHER" id="PTHR24421:SF10">
    <property type="entry name" value="NITRATE_NITRITE SENSOR PROTEIN NARQ"/>
    <property type="match status" value="1"/>
</dbReference>
<dbReference type="CDD" id="cd16917">
    <property type="entry name" value="HATPase_UhpB-NarQ-NarX-like"/>
    <property type="match status" value="1"/>
</dbReference>
<organism evidence="21 22">
    <name type="scientific">Candidatus Hydrogenisulfobacillus filiaventi</name>
    <dbReference type="NCBI Taxonomy" id="2707344"/>
    <lineage>
        <taxon>Bacteria</taxon>
        <taxon>Bacillati</taxon>
        <taxon>Bacillota</taxon>
        <taxon>Clostridia</taxon>
        <taxon>Eubacteriales</taxon>
        <taxon>Clostridiales Family XVII. Incertae Sedis</taxon>
        <taxon>Candidatus Hydrogenisulfobacillus</taxon>
    </lineage>
</organism>
<comment type="cofactor">
    <cofactor evidence="2">
        <name>[4Fe-4S] cluster</name>
        <dbReference type="ChEBI" id="CHEBI:49883"/>
    </cofactor>
</comment>
<dbReference type="SMART" id="SM00387">
    <property type="entry name" value="HATPase_c"/>
    <property type="match status" value="1"/>
</dbReference>
<evidence type="ECO:0000256" key="3">
    <source>
        <dbReference type="ARBA" id="ARBA00004496"/>
    </source>
</evidence>
<comment type="catalytic activity">
    <reaction evidence="1">
        <text>ATP + protein L-histidine = ADP + protein N-phospho-L-histidine.</text>
        <dbReference type="EC" id="2.7.13.3"/>
    </reaction>
</comment>
<evidence type="ECO:0000256" key="10">
    <source>
        <dbReference type="ARBA" id="ARBA00022723"/>
    </source>
</evidence>
<dbReference type="GO" id="GO:0046983">
    <property type="term" value="F:protein dimerization activity"/>
    <property type="evidence" value="ECO:0007669"/>
    <property type="project" value="InterPro"/>
</dbReference>
<evidence type="ECO:0000259" key="20">
    <source>
        <dbReference type="PROSITE" id="PS50109"/>
    </source>
</evidence>
<evidence type="ECO:0000256" key="11">
    <source>
        <dbReference type="ARBA" id="ARBA00022741"/>
    </source>
</evidence>
<dbReference type="PRINTS" id="PR00344">
    <property type="entry name" value="BCTRLSENSOR"/>
</dbReference>
<accession>A0A6F8ZFC3</accession>
<protein>
    <recommendedName>
        <fullName evidence="5">Oxygen sensor histidine kinase NreB</fullName>
        <ecNumber evidence="4">2.7.13.3</ecNumber>
    </recommendedName>
    <alternativeName>
        <fullName evidence="18">Nitrogen regulation protein B</fullName>
    </alternativeName>
</protein>
<keyword evidence="14" id="KW-0408">Iron</keyword>
<dbReference type="AlphaFoldDB" id="A0A6F8ZFC3"/>
<evidence type="ECO:0000256" key="8">
    <source>
        <dbReference type="ARBA" id="ARBA00022553"/>
    </source>
</evidence>
<evidence type="ECO:0000256" key="14">
    <source>
        <dbReference type="ARBA" id="ARBA00023004"/>
    </source>
</evidence>
<reference evidence="21 22" key="1">
    <citation type="submission" date="2020-02" db="EMBL/GenBank/DDBJ databases">
        <authorList>
            <person name="Hogendoorn C."/>
        </authorList>
    </citation>
    <scope>NUCLEOTIDE SEQUENCE [LARGE SCALE GENOMIC DNA]</scope>
    <source>
        <strain evidence="21">R501</strain>
    </source>
</reference>